<name>A0A4D4LLM6_STRVO</name>
<evidence type="ECO:0000313" key="3">
    <source>
        <dbReference type="Proteomes" id="UP000301309"/>
    </source>
</evidence>
<feature type="compositionally biased region" description="Polar residues" evidence="1">
    <location>
        <begin position="1"/>
        <end position="13"/>
    </location>
</feature>
<dbReference type="Proteomes" id="UP000301309">
    <property type="component" value="Unassembled WGS sequence"/>
</dbReference>
<sequence length="103" mass="10344">MTENSGRTTVITVGSQAEGSATATTSASAGLTGDRAAVEGTLETVSGLPSIAEVRSPYADPSAVSEDGTIAYATVVLDARVEEVPEEDVTRIIDTARSAAGAD</sequence>
<protein>
    <submittedName>
        <fullName evidence="2">Uncharacterized protein</fullName>
    </submittedName>
</protein>
<feature type="compositionally biased region" description="Low complexity" evidence="1">
    <location>
        <begin position="14"/>
        <end position="28"/>
    </location>
</feature>
<proteinExistence type="predicted"/>
<accession>A0A4D4LLM6</accession>
<feature type="region of interest" description="Disordered" evidence="1">
    <location>
        <begin position="1"/>
        <end position="28"/>
    </location>
</feature>
<evidence type="ECO:0000313" key="2">
    <source>
        <dbReference type="EMBL" id="GDY60160.1"/>
    </source>
</evidence>
<evidence type="ECO:0000256" key="1">
    <source>
        <dbReference type="SAM" id="MobiDB-lite"/>
    </source>
</evidence>
<gene>
    <name evidence="2" type="ORF">SVIO_107830</name>
</gene>
<reference evidence="2 3" key="1">
    <citation type="journal article" date="2020" name="Int. J. Syst. Evol. Microbiol.">
        <title>Reclassification of Streptomyces castelarensis and Streptomyces sporoclivatus as later heterotypic synonyms of Streptomyces antimycoticus.</title>
        <authorList>
            <person name="Komaki H."/>
            <person name="Tamura T."/>
        </authorList>
    </citation>
    <scope>NUCLEOTIDE SEQUENCE [LARGE SCALE GENOMIC DNA]</scope>
    <source>
        <strain evidence="2 3">NBRC 13459</strain>
    </source>
</reference>
<dbReference type="AlphaFoldDB" id="A0A4D4LLM6"/>
<keyword evidence="3" id="KW-1185">Reference proteome</keyword>
<organism evidence="2 3">
    <name type="scientific">Streptomyces violaceusniger</name>
    <dbReference type="NCBI Taxonomy" id="68280"/>
    <lineage>
        <taxon>Bacteria</taxon>
        <taxon>Bacillati</taxon>
        <taxon>Actinomycetota</taxon>
        <taxon>Actinomycetes</taxon>
        <taxon>Kitasatosporales</taxon>
        <taxon>Streptomycetaceae</taxon>
        <taxon>Streptomyces</taxon>
        <taxon>Streptomyces violaceusniger group</taxon>
    </lineage>
</organism>
<dbReference type="EMBL" id="BJHW01000002">
    <property type="protein sequence ID" value="GDY60160.1"/>
    <property type="molecule type" value="Genomic_DNA"/>
</dbReference>
<comment type="caution">
    <text evidence="2">The sequence shown here is derived from an EMBL/GenBank/DDBJ whole genome shotgun (WGS) entry which is preliminary data.</text>
</comment>